<dbReference type="SUPFAM" id="SSF56601">
    <property type="entry name" value="beta-lactamase/transpeptidase-like"/>
    <property type="match status" value="1"/>
</dbReference>
<evidence type="ECO:0000256" key="21">
    <source>
        <dbReference type="ARBA" id="ARBA00049902"/>
    </source>
</evidence>
<evidence type="ECO:0000256" key="3">
    <source>
        <dbReference type="ARBA" id="ARBA00004752"/>
    </source>
</evidence>
<organism evidence="29 30">
    <name type="scientific">Marinobacter manganoxydans MnI7-9</name>
    <dbReference type="NCBI Taxonomy" id="1094979"/>
    <lineage>
        <taxon>Bacteria</taxon>
        <taxon>Pseudomonadati</taxon>
        <taxon>Pseudomonadota</taxon>
        <taxon>Gammaproteobacteria</taxon>
        <taxon>Pseudomonadales</taxon>
        <taxon>Marinobacteraceae</taxon>
        <taxon>Marinobacter</taxon>
    </lineage>
</organism>
<evidence type="ECO:0000256" key="25">
    <source>
        <dbReference type="SAM" id="MobiDB-lite"/>
    </source>
</evidence>
<evidence type="ECO:0000256" key="10">
    <source>
        <dbReference type="ARBA" id="ARBA00022676"/>
    </source>
</evidence>
<gene>
    <name evidence="29" type="ORF">KYE_11154</name>
</gene>
<sequence>MACLPHRSLRYNRGMKKSKASSSPRRKPSRRSSNNGRRPWFWRFMFRLCAIGLVLLAGWMVYLDAVVTSRFEGRRFEVPSRVYARPLELFDGASVSAGALERELSLSGFRKGDGRKSGSYQRTGNRFVISTRGFSFPDGDEPSRRISLMISGDRVQGFSVIEGDNAPIVRLEPAQIGGIYPAHKEDRVLVQLDEVPALLPTTLMAVEDRNFYDHFGIAPLSIGRAMLANIQAGRIVQGGSTLTQQLVKNFFLTREQTLVRKANEALMSVLLELHYEKDDILETYLNEVYLGQAGTRSIHGFGLASQFYFGESLKDLDVHQIALLVGMVKGPSYYNPRRHPERATERRNLVISEMEQAGLIEPGRASRARGLPLGVSERPSYSENRYPAYIDLVRRHLARDYKEEDLRSEGLRIFTTLNPAIQYAAEYAVTYTLPRLGGGQNAEALEATLVVTAKDSGEVLALVGGRDPQFAGFNRALDANRPIGSLIKPFIYLSALQEPERYTLTTPVLDKSFTLEFDDGKRWQPKNYDGEERGEVPLHKALSRSYNLPAVRVGLDIGVDRVQETLTAFGVDTPISRYPSMLLGSVSMSPVTVAQIYQGLATSGFNTPLRTIREVTDAGGEALSRYSLEVEQVADPAAVHLVQYAMQETMQEGTGRSAYYTVPEELSLAGKTGTTDDGRDSWFAGFSGDLLAVAWVGRDDNGPTSLTGASGALPVWSRFMAQVPQHGFSPVVPDGVSYHWVNSEQQALTDEYCDNARLLPYIAGSEPTQTISCSGTLERRIRGWFEGLFQ</sequence>
<dbReference type="InterPro" id="IPR011813">
    <property type="entry name" value="PBP_1b"/>
</dbReference>
<dbReference type="Gene3D" id="3.30.2060.10">
    <property type="entry name" value="Penicillin-binding protein 1b domain"/>
    <property type="match status" value="1"/>
</dbReference>
<keyword evidence="17" id="KW-0511">Multifunctional enzyme</keyword>
<dbReference type="Pfam" id="PF00905">
    <property type="entry name" value="Transpeptidase"/>
    <property type="match status" value="1"/>
</dbReference>
<keyword evidence="7" id="KW-1003">Cell membrane</keyword>
<evidence type="ECO:0000256" key="22">
    <source>
        <dbReference type="NCBIfam" id="TIGR02071"/>
    </source>
</evidence>
<comment type="function">
    <text evidence="1 23">Cell wall formation. Synthesis of cross-linked peptidoglycan from the lipid intermediates. The enzyme has a penicillin-insensitive transglycosylase N-terminal domain (formation of linear glycan strands) and a penicillin-sensitive transpeptidase C-terminal domain (cross-linking of the peptide subunits).</text>
</comment>
<evidence type="ECO:0000256" key="6">
    <source>
        <dbReference type="ARBA" id="ARBA00018637"/>
    </source>
</evidence>
<evidence type="ECO:0000256" key="24">
    <source>
        <dbReference type="PIRSR" id="PIRSR002799-1"/>
    </source>
</evidence>
<dbReference type="InterPro" id="IPR012338">
    <property type="entry name" value="Beta-lactam/transpept-like"/>
</dbReference>
<evidence type="ECO:0000256" key="5">
    <source>
        <dbReference type="ARBA" id="ARBA00007739"/>
    </source>
</evidence>
<evidence type="ECO:0000256" key="19">
    <source>
        <dbReference type="ARBA" id="ARBA00032454"/>
    </source>
</evidence>
<evidence type="ECO:0000256" key="8">
    <source>
        <dbReference type="ARBA" id="ARBA00022645"/>
    </source>
</evidence>
<dbReference type="FunFam" id="1.10.3810.10:FF:000001">
    <property type="entry name" value="Penicillin-binding protein 1A"/>
    <property type="match status" value="1"/>
</dbReference>
<evidence type="ECO:0000256" key="20">
    <source>
        <dbReference type="ARBA" id="ARBA00034000"/>
    </source>
</evidence>
<keyword evidence="12" id="KW-0378">Hydrolase</keyword>
<feature type="domain" description="Penicillin-binding protein transpeptidase" evidence="26">
    <location>
        <begin position="448"/>
        <end position="686"/>
    </location>
</feature>
<evidence type="ECO:0000256" key="17">
    <source>
        <dbReference type="ARBA" id="ARBA00023268"/>
    </source>
</evidence>
<evidence type="ECO:0000256" key="23">
    <source>
        <dbReference type="PIRNR" id="PIRNR002799"/>
    </source>
</evidence>
<evidence type="ECO:0000259" key="28">
    <source>
        <dbReference type="Pfam" id="PF14814"/>
    </source>
</evidence>
<keyword evidence="30" id="KW-1185">Reference proteome</keyword>
<dbReference type="GO" id="GO:0009274">
    <property type="term" value="C:peptidoglycan-based cell wall"/>
    <property type="evidence" value="ECO:0007669"/>
    <property type="project" value="UniProtKB-UniRule"/>
</dbReference>
<dbReference type="InterPro" id="IPR001460">
    <property type="entry name" value="PCN-bd_Tpept"/>
</dbReference>
<evidence type="ECO:0000259" key="27">
    <source>
        <dbReference type="Pfam" id="PF00912"/>
    </source>
</evidence>
<protein>
    <recommendedName>
        <fullName evidence="6 22">Penicillin-binding protein 1B</fullName>
        <shortName evidence="23">PBP-1b</shortName>
        <shortName evidence="23">PBP1b</shortName>
    </recommendedName>
    <alternativeName>
        <fullName evidence="19 23">Murein polymerase</fullName>
    </alternativeName>
</protein>
<dbReference type="GO" id="GO:0071555">
    <property type="term" value="P:cell wall organization"/>
    <property type="evidence" value="ECO:0007669"/>
    <property type="project" value="UniProtKB-UniRule"/>
</dbReference>
<feature type="domain" description="Bifunctional transglycosylase second" evidence="28">
    <location>
        <begin position="89"/>
        <end position="171"/>
    </location>
</feature>
<comment type="similarity">
    <text evidence="5 23">In the N-terminal section; belongs to the glycosyltransferase 51 family.</text>
</comment>
<feature type="region of interest" description="Disordered" evidence="25">
    <location>
        <begin position="14"/>
        <end position="34"/>
    </location>
</feature>
<comment type="subcellular location">
    <subcellularLocation>
        <location evidence="2">Cell membrane</location>
    </subcellularLocation>
</comment>
<feature type="compositionally biased region" description="Basic residues" evidence="25">
    <location>
        <begin position="14"/>
        <end position="30"/>
    </location>
</feature>
<evidence type="ECO:0000256" key="1">
    <source>
        <dbReference type="ARBA" id="ARBA00002624"/>
    </source>
</evidence>
<dbReference type="NCBIfam" id="TIGR02074">
    <property type="entry name" value="PBP_1a_fam"/>
    <property type="match status" value="1"/>
</dbReference>
<keyword evidence="15" id="KW-0472">Membrane</keyword>
<dbReference type="EMBL" id="AGTR01000039">
    <property type="protein sequence ID" value="EHJ04454.1"/>
    <property type="molecule type" value="Genomic_DNA"/>
</dbReference>
<dbReference type="InterPro" id="IPR023346">
    <property type="entry name" value="Lysozyme-like_dom_sf"/>
</dbReference>
<keyword evidence="16" id="KW-0046">Antibiotic resistance</keyword>
<dbReference type="NCBIfam" id="TIGR02071">
    <property type="entry name" value="PBP_1b"/>
    <property type="match status" value="1"/>
</dbReference>
<keyword evidence="13 23" id="KW-0133">Cell shape</keyword>
<dbReference type="Pfam" id="PF00912">
    <property type="entry name" value="Transgly"/>
    <property type="match status" value="1"/>
</dbReference>
<dbReference type="GO" id="GO:0009252">
    <property type="term" value="P:peptidoglycan biosynthetic process"/>
    <property type="evidence" value="ECO:0007669"/>
    <property type="project" value="UniProtKB-UniRule"/>
</dbReference>
<dbReference type="InterPro" id="IPR001264">
    <property type="entry name" value="Glyco_trans_51"/>
</dbReference>
<evidence type="ECO:0000256" key="14">
    <source>
        <dbReference type="ARBA" id="ARBA00022984"/>
    </source>
</evidence>
<dbReference type="GO" id="GO:0005886">
    <property type="term" value="C:plasma membrane"/>
    <property type="evidence" value="ECO:0007669"/>
    <property type="project" value="UniProtKB-SubCell"/>
</dbReference>
<keyword evidence="18 23" id="KW-0961">Cell wall biogenesis/degradation</keyword>
<dbReference type="Gene3D" id="3.40.710.10">
    <property type="entry name" value="DD-peptidase/beta-lactamase superfamily"/>
    <property type="match status" value="1"/>
</dbReference>
<dbReference type="PATRIC" id="fig|1094979.3.peg.2161"/>
<evidence type="ECO:0000256" key="11">
    <source>
        <dbReference type="ARBA" id="ARBA00022679"/>
    </source>
</evidence>
<evidence type="ECO:0000313" key="29">
    <source>
        <dbReference type="EMBL" id="EHJ04454.1"/>
    </source>
</evidence>
<comment type="similarity">
    <text evidence="4 23">In the C-terminal section; belongs to the transpeptidase family.</text>
</comment>
<dbReference type="GO" id="GO:0009002">
    <property type="term" value="F:serine-type D-Ala-D-Ala carboxypeptidase activity"/>
    <property type="evidence" value="ECO:0007669"/>
    <property type="project" value="UniProtKB-EC"/>
</dbReference>
<dbReference type="UniPathway" id="UPA00219"/>
<evidence type="ECO:0000256" key="13">
    <source>
        <dbReference type="ARBA" id="ARBA00022960"/>
    </source>
</evidence>
<evidence type="ECO:0000259" key="26">
    <source>
        <dbReference type="Pfam" id="PF00905"/>
    </source>
</evidence>
<keyword evidence="9" id="KW-0645">Protease</keyword>
<dbReference type="InterPro" id="IPR050396">
    <property type="entry name" value="Glycosyltr_51/Transpeptidase"/>
</dbReference>
<dbReference type="InterPro" id="IPR036950">
    <property type="entry name" value="PBP_transglycosylase"/>
</dbReference>
<proteinExistence type="inferred from homology"/>
<evidence type="ECO:0000256" key="9">
    <source>
        <dbReference type="ARBA" id="ARBA00022670"/>
    </source>
</evidence>
<dbReference type="GO" id="GO:0006508">
    <property type="term" value="P:proteolysis"/>
    <property type="evidence" value="ECO:0007669"/>
    <property type="project" value="UniProtKB-KW"/>
</dbReference>
<dbReference type="GO" id="GO:0030288">
    <property type="term" value="C:outer membrane-bounded periplasmic space"/>
    <property type="evidence" value="ECO:0007669"/>
    <property type="project" value="TreeGrafter"/>
</dbReference>
<keyword evidence="11 23" id="KW-0808">Transferase</keyword>
<feature type="active site" description="Proton donor; for transglycosylase activity" evidence="24">
    <location>
        <position position="207"/>
    </location>
</feature>
<evidence type="ECO:0000256" key="12">
    <source>
        <dbReference type="ARBA" id="ARBA00022801"/>
    </source>
</evidence>
<dbReference type="Pfam" id="PF14814">
    <property type="entry name" value="UB2H"/>
    <property type="match status" value="1"/>
</dbReference>
<dbReference type="SUPFAM" id="SSF53955">
    <property type="entry name" value="Lysozyme-like"/>
    <property type="match status" value="1"/>
</dbReference>
<feature type="domain" description="Glycosyl transferase family 51" evidence="27">
    <location>
        <begin position="183"/>
        <end position="354"/>
    </location>
</feature>
<comment type="catalytic activity">
    <reaction evidence="21">
        <text>[GlcNAc-(1-&gt;4)-Mur2Ac(oyl-L-Ala-gamma-D-Glu-L-Lys-D-Ala-D-Ala)](n)-di-trans,octa-cis-undecaprenyl diphosphate + beta-D-GlcNAc-(1-&gt;4)-Mur2Ac(oyl-L-Ala-gamma-D-Glu-L-Lys-D-Ala-D-Ala)-di-trans,octa-cis-undecaprenyl diphosphate = [GlcNAc-(1-&gt;4)-Mur2Ac(oyl-L-Ala-gamma-D-Glu-L-Lys-D-Ala-D-Ala)](n+1)-di-trans,octa-cis-undecaprenyl diphosphate + di-trans,octa-cis-undecaprenyl diphosphate + H(+)</text>
        <dbReference type="Rhea" id="RHEA:23708"/>
        <dbReference type="Rhea" id="RHEA-COMP:9602"/>
        <dbReference type="Rhea" id="RHEA-COMP:9603"/>
        <dbReference type="ChEBI" id="CHEBI:15378"/>
        <dbReference type="ChEBI" id="CHEBI:58405"/>
        <dbReference type="ChEBI" id="CHEBI:60033"/>
        <dbReference type="ChEBI" id="CHEBI:78435"/>
        <dbReference type="EC" id="2.4.99.28"/>
    </reaction>
</comment>
<name>G6YTN9_9GAMM</name>
<dbReference type="PANTHER" id="PTHR32282">
    <property type="entry name" value="BINDING PROTEIN TRANSPEPTIDASE, PUTATIVE-RELATED"/>
    <property type="match status" value="1"/>
</dbReference>
<evidence type="ECO:0000256" key="4">
    <source>
        <dbReference type="ARBA" id="ARBA00007090"/>
    </source>
</evidence>
<dbReference type="Gene3D" id="1.10.3810.10">
    <property type="entry name" value="Biosynthetic peptidoglycan transglycosylase-like"/>
    <property type="match status" value="1"/>
</dbReference>
<keyword evidence="8" id="KW-0121">Carboxypeptidase</keyword>
<keyword evidence="10 23" id="KW-0328">Glycosyltransferase</keyword>
<evidence type="ECO:0000256" key="15">
    <source>
        <dbReference type="ARBA" id="ARBA00023136"/>
    </source>
</evidence>
<comment type="catalytic activity">
    <reaction evidence="20">
        <text>Preferential cleavage: (Ac)2-L-Lys-D-Ala-|-D-Ala. Also transpeptidation of peptidyl-alanyl moieties that are N-acyl substituents of D-alanine.</text>
        <dbReference type="EC" id="3.4.16.4"/>
    </reaction>
</comment>
<dbReference type="AlphaFoldDB" id="G6YTN9"/>
<dbReference type="PIRSF" id="PIRSF002799">
    <property type="entry name" value="PBP_1b"/>
    <property type="match status" value="1"/>
</dbReference>
<dbReference type="Proteomes" id="UP000003208">
    <property type="component" value="Unassembled WGS sequence"/>
</dbReference>
<dbReference type="GO" id="GO:0008360">
    <property type="term" value="P:regulation of cell shape"/>
    <property type="evidence" value="ECO:0007669"/>
    <property type="project" value="UniProtKB-UniRule"/>
</dbReference>
<reference evidence="29 30" key="1">
    <citation type="journal article" date="2012" name="J. Bacteriol.">
        <title>Genome sequence of deep-sea manganese-oxidizing bacterium Marinobacter manganoxydans MnI7-9.</title>
        <authorList>
            <person name="Wang H."/>
            <person name="Li H."/>
            <person name="Shao Z."/>
            <person name="Liao S."/>
            <person name="Johnstone L."/>
            <person name="Rensing C."/>
            <person name="Wang G."/>
        </authorList>
    </citation>
    <scope>NUCLEOTIDE SEQUENCE [LARGE SCALE GENOMIC DNA]</scope>
    <source>
        <strain evidence="29 30">MnI7-9</strain>
    </source>
</reference>
<dbReference type="GO" id="GO:0008955">
    <property type="term" value="F:peptidoglycan glycosyltransferase activity"/>
    <property type="evidence" value="ECO:0007669"/>
    <property type="project" value="UniProtKB-UniRule"/>
</dbReference>
<dbReference type="GO" id="GO:0008658">
    <property type="term" value="F:penicillin binding"/>
    <property type="evidence" value="ECO:0007669"/>
    <property type="project" value="UniProtKB-UniRule"/>
</dbReference>
<feature type="active site" description="Acyl-ester intermediate; for transpeptidase activity" evidence="24">
    <location>
        <position position="485"/>
    </location>
</feature>
<dbReference type="GO" id="GO:0046677">
    <property type="term" value="P:response to antibiotic"/>
    <property type="evidence" value="ECO:0007669"/>
    <property type="project" value="UniProtKB-UniRule"/>
</dbReference>
<keyword evidence="14 23" id="KW-0573">Peptidoglycan synthesis</keyword>
<evidence type="ECO:0000313" key="30">
    <source>
        <dbReference type="Proteomes" id="UP000003208"/>
    </source>
</evidence>
<evidence type="ECO:0000256" key="7">
    <source>
        <dbReference type="ARBA" id="ARBA00022475"/>
    </source>
</evidence>
<evidence type="ECO:0000256" key="2">
    <source>
        <dbReference type="ARBA" id="ARBA00004236"/>
    </source>
</evidence>
<evidence type="ECO:0000256" key="18">
    <source>
        <dbReference type="ARBA" id="ARBA00023316"/>
    </source>
</evidence>
<accession>G6YTN9</accession>
<dbReference type="PANTHER" id="PTHR32282:SF11">
    <property type="entry name" value="PENICILLIN-BINDING PROTEIN 1B"/>
    <property type="match status" value="1"/>
</dbReference>
<dbReference type="Gene3D" id="1.20.5.100">
    <property type="entry name" value="Cytochrome c1, transmembrane anchor, C-terminal"/>
    <property type="match status" value="1"/>
</dbReference>
<evidence type="ECO:0000256" key="16">
    <source>
        <dbReference type="ARBA" id="ARBA00023251"/>
    </source>
</evidence>
<comment type="pathway">
    <text evidence="3 23">Cell wall biogenesis; peptidoglycan biosynthesis.</text>
</comment>
<dbReference type="InterPro" id="IPR028166">
    <property type="entry name" value="UB2H"/>
</dbReference>